<dbReference type="GO" id="GO:0046872">
    <property type="term" value="F:metal ion binding"/>
    <property type="evidence" value="ECO:0007669"/>
    <property type="project" value="UniProtKB-UniRule"/>
</dbReference>
<dbReference type="InterPro" id="IPR015867">
    <property type="entry name" value="N-reg_PII/ATP_PRibTrfase_C"/>
</dbReference>
<keyword evidence="8" id="KW-1185">Reference proteome</keyword>
<proteinExistence type="inferred from homology"/>
<evidence type="ECO:0000256" key="6">
    <source>
        <dbReference type="PIRSR" id="PIRSR602678-1"/>
    </source>
</evidence>
<dbReference type="PANTHER" id="PTHR13799">
    <property type="entry name" value="NGG1 INTERACTING FACTOR 3"/>
    <property type="match status" value="1"/>
</dbReference>
<feature type="binding site" evidence="6">
    <location>
        <position position="65"/>
    </location>
    <ligand>
        <name>a divalent metal cation</name>
        <dbReference type="ChEBI" id="CHEBI:60240"/>
        <label>1</label>
    </ligand>
</feature>
<reference evidence="7 8" key="1">
    <citation type="submission" date="2018-06" db="EMBL/GenBank/DDBJ databases">
        <title>Genomic Encyclopedia of Archaeal and Bacterial Type Strains, Phase II (KMG-II): from individual species to whole genera.</title>
        <authorList>
            <person name="Goeker M."/>
        </authorList>
    </citation>
    <scope>NUCLEOTIDE SEQUENCE [LARGE SCALE GENOMIC DNA]</scope>
    <source>
        <strain evidence="7 8">DSM 27372</strain>
    </source>
</reference>
<dbReference type="PIRSF" id="PIRSF037489">
    <property type="entry name" value="UCP037489_NIF3_YqfO"/>
    <property type="match status" value="1"/>
</dbReference>
<evidence type="ECO:0000313" key="8">
    <source>
        <dbReference type="Proteomes" id="UP000248198"/>
    </source>
</evidence>
<evidence type="ECO:0000256" key="3">
    <source>
        <dbReference type="ARBA" id="ARBA00022112"/>
    </source>
</evidence>
<comment type="subunit">
    <text evidence="2">Homohexamer.</text>
</comment>
<evidence type="ECO:0000256" key="4">
    <source>
        <dbReference type="ARBA" id="ARBA00022723"/>
    </source>
</evidence>
<dbReference type="Proteomes" id="UP000248198">
    <property type="component" value="Unassembled WGS sequence"/>
</dbReference>
<feature type="binding site" evidence="6">
    <location>
        <position position="327"/>
    </location>
    <ligand>
        <name>a divalent metal cation</name>
        <dbReference type="ChEBI" id="CHEBI:60240"/>
        <label>1</label>
    </ligand>
</feature>
<keyword evidence="4 5" id="KW-0479">Metal-binding</keyword>
<protein>
    <recommendedName>
        <fullName evidence="3 5">GTP cyclohydrolase 1 type 2 homolog</fullName>
    </recommendedName>
</protein>
<evidence type="ECO:0000313" key="7">
    <source>
        <dbReference type="EMBL" id="PYF75809.1"/>
    </source>
</evidence>
<dbReference type="PANTHER" id="PTHR13799:SF14">
    <property type="entry name" value="GTP CYCLOHYDROLASE 1 TYPE 2 HOMOLOG"/>
    <property type="match status" value="1"/>
</dbReference>
<dbReference type="Gene3D" id="3.30.70.120">
    <property type="match status" value="1"/>
</dbReference>
<evidence type="ECO:0000256" key="1">
    <source>
        <dbReference type="ARBA" id="ARBA00006964"/>
    </source>
</evidence>
<dbReference type="OrthoDB" id="9792792at2"/>
<dbReference type="AlphaFoldDB" id="A0A318UVY2"/>
<dbReference type="RefSeq" id="WP_110828337.1">
    <property type="nucleotide sequence ID" value="NZ_QKLU01000002.1"/>
</dbReference>
<dbReference type="Gene3D" id="3.40.1390.30">
    <property type="entry name" value="NIF3 (NGG1p interacting factor 3)-like"/>
    <property type="match status" value="1"/>
</dbReference>
<dbReference type="FunFam" id="3.40.1390.30:FF:000001">
    <property type="entry name" value="GTP cyclohydrolase 1 type 2"/>
    <property type="match status" value="1"/>
</dbReference>
<feature type="binding site" evidence="6">
    <location>
        <position position="103"/>
    </location>
    <ligand>
        <name>a divalent metal cation</name>
        <dbReference type="ChEBI" id="CHEBI:60240"/>
        <label>1</label>
    </ligand>
</feature>
<evidence type="ECO:0000256" key="5">
    <source>
        <dbReference type="PIRNR" id="PIRNR037489"/>
    </source>
</evidence>
<accession>A0A318UVY2</accession>
<dbReference type="InterPro" id="IPR017221">
    <property type="entry name" value="DUF34/NIF3_bac"/>
</dbReference>
<evidence type="ECO:0000256" key="2">
    <source>
        <dbReference type="ARBA" id="ARBA00011643"/>
    </source>
</evidence>
<dbReference type="NCBIfam" id="TIGR00486">
    <property type="entry name" value="YbgI_SA1388"/>
    <property type="match status" value="1"/>
</dbReference>
<gene>
    <name evidence="7" type="ORF">B0O44_102363</name>
</gene>
<dbReference type="Pfam" id="PF01784">
    <property type="entry name" value="DUF34_NIF3"/>
    <property type="match status" value="1"/>
</dbReference>
<dbReference type="EMBL" id="QKLU01000002">
    <property type="protein sequence ID" value="PYF75809.1"/>
    <property type="molecule type" value="Genomic_DNA"/>
</dbReference>
<dbReference type="GO" id="GO:0005737">
    <property type="term" value="C:cytoplasm"/>
    <property type="evidence" value="ECO:0007669"/>
    <property type="project" value="TreeGrafter"/>
</dbReference>
<feature type="binding site" evidence="6">
    <location>
        <position position="331"/>
    </location>
    <ligand>
        <name>a divalent metal cation</name>
        <dbReference type="ChEBI" id="CHEBI:60240"/>
        <label>1</label>
    </ligand>
</feature>
<dbReference type="InterPro" id="IPR002678">
    <property type="entry name" value="DUF34/NIF3"/>
</dbReference>
<comment type="caution">
    <text evidence="7">The sequence shown here is derived from an EMBL/GenBank/DDBJ whole genome shotgun (WGS) entry which is preliminary data.</text>
</comment>
<sequence>MKLSILTRFLENYAPLNYQEDYDNSGLIVGEADQEIHSALVALDCTEEIIDEAIVHNCNLIITHHPIVFKGLKKLTGKTYIERVVIKAIKHNIALYAIHTNLDHVHNGVSGEICKRLQLKNPRILKPKTHLLKKLVTFCPVAQAMQVREALFNAGAGQISNYSECSFNTEGYGTFNGNEQSNAFVGEKGTQHQEQEIRIETIFRSQDERKVLVALLENHPYEEVAYDIYALENKLENVGAGMVGWLENGMEATEFLSYLKERMNVQVIRYTRPGLKKIRRVAVCGGSGSFLLGDAIAANADVFITGDFKYHEFFDADKKLMIADIGHFESEQFTSNLLTGIIREQFPEFSVRLTEHNTNPVHYFF</sequence>
<feature type="binding site" evidence="6">
    <location>
        <position position="64"/>
    </location>
    <ligand>
        <name>a divalent metal cation</name>
        <dbReference type="ChEBI" id="CHEBI:60240"/>
        <label>2</label>
    </ligand>
</feature>
<comment type="similarity">
    <text evidence="1 5">Belongs to the GTP cyclohydrolase I type 2/NIF3 family.</text>
</comment>
<dbReference type="SUPFAM" id="SSF102705">
    <property type="entry name" value="NIF3 (NGG1p interacting factor 3)-like"/>
    <property type="match status" value="1"/>
</dbReference>
<name>A0A318UVY2_9SPHI</name>
<organism evidence="7 8">
    <name type="scientific">Pedobacter nutrimenti</name>
    <dbReference type="NCBI Taxonomy" id="1241337"/>
    <lineage>
        <taxon>Bacteria</taxon>
        <taxon>Pseudomonadati</taxon>
        <taxon>Bacteroidota</taxon>
        <taxon>Sphingobacteriia</taxon>
        <taxon>Sphingobacteriales</taxon>
        <taxon>Sphingobacteriaceae</taxon>
        <taxon>Pedobacter</taxon>
    </lineage>
</organism>
<dbReference type="InterPro" id="IPR036069">
    <property type="entry name" value="DUF34/NIF3_sf"/>
</dbReference>